<dbReference type="EMBL" id="BARW01004227">
    <property type="protein sequence ID" value="GAI60974.1"/>
    <property type="molecule type" value="Genomic_DNA"/>
</dbReference>
<dbReference type="AlphaFoldDB" id="X1RZQ5"/>
<accession>X1RZQ5</accession>
<gene>
    <name evidence="1" type="ORF">S12H4_10068</name>
</gene>
<organism evidence="1">
    <name type="scientific">marine sediment metagenome</name>
    <dbReference type="NCBI Taxonomy" id="412755"/>
    <lineage>
        <taxon>unclassified sequences</taxon>
        <taxon>metagenomes</taxon>
        <taxon>ecological metagenomes</taxon>
    </lineage>
</organism>
<name>X1RZQ5_9ZZZZ</name>
<reference evidence="1" key="1">
    <citation type="journal article" date="2014" name="Front. Microbiol.">
        <title>High frequency of phylogenetically diverse reductive dehalogenase-homologous genes in deep subseafloor sedimentary metagenomes.</title>
        <authorList>
            <person name="Kawai M."/>
            <person name="Futagami T."/>
            <person name="Toyoda A."/>
            <person name="Takaki Y."/>
            <person name="Nishi S."/>
            <person name="Hori S."/>
            <person name="Arai W."/>
            <person name="Tsubouchi T."/>
            <person name="Morono Y."/>
            <person name="Uchiyama I."/>
            <person name="Ito T."/>
            <person name="Fujiyama A."/>
            <person name="Inagaki F."/>
            <person name="Takami H."/>
        </authorList>
    </citation>
    <scope>NUCLEOTIDE SEQUENCE</scope>
    <source>
        <strain evidence="1">Expedition CK06-06</strain>
    </source>
</reference>
<comment type="caution">
    <text evidence="1">The sequence shown here is derived from an EMBL/GenBank/DDBJ whole genome shotgun (WGS) entry which is preliminary data.</text>
</comment>
<sequence>MPVEEQTTYSFYGSVGNVGDTGPYGQRLTISNRVVSKLGF</sequence>
<proteinExistence type="predicted"/>
<protein>
    <submittedName>
        <fullName evidence="1">Uncharacterized protein</fullName>
    </submittedName>
</protein>
<evidence type="ECO:0000313" key="1">
    <source>
        <dbReference type="EMBL" id="GAI60974.1"/>
    </source>
</evidence>